<feature type="domain" description="Response regulatory" evidence="9">
    <location>
        <begin position="1221"/>
        <end position="1340"/>
    </location>
</feature>
<dbReference type="SUPFAM" id="SSF52172">
    <property type="entry name" value="CheY-like"/>
    <property type="match status" value="1"/>
</dbReference>
<dbReference type="SMART" id="SM00086">
    <property type="entry name" value="PAC"/>
    <property type="match status" value="3"/>
</dbReference>
<feature type="domain" description="PAC" evidence="10">
    <location>
        <begin position="786"/>
        <end position="838"/>
    </location>
</feature>
<dbReference type="PROSITE" id="PS50109">
    <property type="entry name" value="HIS_KIN"/>
    <property type="match status" value="1"/>
</dbReference>
<dbReference type="PANTHER" id="PTHR45339">
    <property type="entry name" value="HYBRID SIGNAL TRANSDUCTION HISTIDINE KINASE J"/>
    <property type="match status" value="1"/>
</dbReference>
<dbReference type="SMART" id="SM00387">
    <property type="entry name" value="HATPase_c"/>
    <property type="match status" value="1"/>
</dbReference>
<evidence type="ECO:0000259" key="8">
    <source>
        <dbReference type="PROSITE" id="PS50109"/>
    </source>
</evidence>
<dbReference type="SMART" id="SM00448">
    <property type="entry name" value="REC"/>
    <property type="match status" value="1"/>
</dbReference>
<evidence type="ECO:0000256" key="4">
    <source>
        <dbReference type="ARBA" id="ARBA00022679"/>
    </source>
</evidence>
<dbReference type="PROSITE" id="PS50113">
    <property type="entry name" value="PAC"/>
    <property type="match status" value="2"/>
</dbReference>
<dbReference type="SUPFAM" id="SSF55785">
    <property type="entry name" value="PYP-like sensor domain (PAS domain)"/>
    <property type="match status" value="6"/>
</dbReference>
<evidence type="ECO:0000259" key="10">
    <source>
        <dbReference type="PROSITE" id="PS50113"/>
    </source>
</evidence>
<evidence type="ECO:0000313" key="12">
    <source>
        <dbReference type="Proteomes" id="UP001431784"/>
    </source>
</evidence>
<evidence type="ECO:0000256" key="3">
    <source>
        <dbReference type="ARBA" id="ARBA00022553"/>
    </source>
</evidence>
<dbReference type="CDD" id="cd16922">
    <property type="entry name" value="HATPase_EvgS-ArcB-TorS-like"/>
    <property type="match status" value="1"/>
</dbReference>
<dbReference type="InterPro" id="IPR036097">
    <property type="entry name" value="HisK_dim/P_sf"/>
</dbReference>
<gene>
    <name evidence="11" type="ORF">PUT78_10600</name>
</gene>
<feature type="domain" description="Histidine kinase" evidence="8">
    <location>
        <begin position="984"/>
        <end position="1201"/>
    </location>
</feature>
<dbReference type="CDD" id="cd17546">
    <property type="entry name" value="REC_hyHK_CKI1_RcsC-like"/>
    <property type="match status" value="1"/>
</dbReference>
<name>A0ABT5T9B5_9RHOB</name>
<dbReference type="Pfam" id="PF08447">
    <property type="entry name" value="PAS_3"/>
    <property type="match status" value="2"/>
</dbReference>
<dbReference type="InterPro" id="IPR000014">
    <property type="entry name" value="PAS"/>
</dbReference>
<dbReference type="CDD" id="cd00130">
    <property type="entry name" value="PAS"/>
    <property type="match status" value="3"/>
</dbReference>
<dbReference type="InterPro" id="IPR003661">
    <property type="entry name" value="HisK_dim/P_dom"/>
</dbReference>
<dbReference type="InterPro" id="IPR003018">
    <property type="entry name" value="GAF"/>
</dbReference>
<dbReference type="Pfam" id="PF08448">
    <property type="entry name" value="PAS_4"/>
    <property type="match status" value="1"/>
</dbReference>
<evidence type="ECO:0000313" key="11">
    <source>
        <dbReference type="EMBL" id="MDD7971554.1"/>
    </source>
</evidence>
<dbReference type="SUPFAM" id="SSF55781">
    <property type="entry name" value="GAF domain-like"/>
    <property type="match status" value="1"/>
</dbReference>
<dbReference type="SMART" id="SM00091">
    <property type="entry name" value="PAS"/>
    <property type="match status" value="6"/>
</dbReference>
<dbReference type="SMART" id="SM00388">
    <property type="entry name" value="HisKA"/>
    <property type="match status" value="1"/>
</dbReference>
<dbReference type="PROSITE" id="PS50110">
    <property type="entry name" value="RESPONSE_REGULATORY"/>
    <property type="match status" value="1"/>
</dbReference>
<dbReference type="Gene3D" id="3.30.565.10">
    <property type="entry name" value="Histidine kinase-like ATPase, C-terminal domain"/>
    <property type="match status" value="1"/>
</dbReference>
<dbReference type="PRINTS" id="PR00344">
    <property type="entry name" value="BCTRLSENSOR"/>
</dbReference>
<organism evidence="11 12">
    <name type="scientific">Roseinatronobacter alkalisoli</name>
    <dbReference type="NCBI Taxonomy" id="3028235"/>
    <lineage>
        <taxon>Bacteria</taxon>
        <taxon>Pseudomonadati</taxon>
        <taxon>Pseudomonadota</taxon>
        <taxon>Alphaproteobacteria</taxon>
        <taxon>Rhodobacterales</taxon>
        <taxon>Paracoccaceae</taxon>
        <taxon>Roseinatronobacter</taxon>
    </lineage>
</organism>
<comment type="caution">
    <text evidence="11">The sequence shown here is derived from an EMBL/GenBank/DDBJ whole genome shotgun (WGS) entry which is preliminary data.</text>
</comment>
<dbReference type="Gene3D" id="3.30.450.40">
    <property type="match status" value="1"/>
</dbReference>
<keyword evidence="6" id="KW-0902">Two-component regulatory system</keyword>
<dbReference type="Pfam" id="PF02518">
    <property type="entry name" value="HATPase_c"/>
    <property type="match status" value="1"/>
</dbReference>
<evidence type="ECO:0000256" key="5">
    <source>
        <dbReference type="ARBA" id="ARBA00022777"/>
    </source>
</evidence>
<feature type="modified residue" description="4-aspartylphosphate" evidence="7">
    <location>
        <position position="1270"/>
    </location>
</feature>
<accession>A0ABT5T9B5</accession>
<dbReference type="Pfam" id="PF00512">
    <property type="entry name" value="HisKA"/>
    <property type="match status" value="1"/>
</dbReference>
<dbReference type="Gene3D" id="1.10.287.130">
    <property type="match status" value="1"/>
</dbReference>
<dbReference type="Gene3D" id="3.40.50.2300">
    <property type="match status" value="1"/>
</dbReference>
<dbReference type="SUPFAM" id="SSF47384">
    <property type="entry name" value="Homodimeric domain of signal transducing histidine kinase"/>
    <property type="match status" value="1"/>
</dbReference>
<evidence type="ECO:0000256" key="2">
    <source>
        <dbReference type="ARBA" id="ARBA00012438"/>
    </source>
</evidence>
<dbReference type="Proteomes" id="UP001431784">
    <property type="component" value="Unassembled WGS sequence"/>
</dbReference>
<dbReference type="Pfam" id="PF13188">
    <property type="entry name" value="PAS_8"/>
    <property type="match status" value="1"/>
</dbReference>
<dbReference type="InterPro" id="IPR011006">
    <property type="entry name" value="CheY-like_superfamily"/>
</dbReference>
<dbReference type="InterPro" id="IPR036890">
    <property type="entry name" value="HATPase_C_sf"/>
</dbReference>
<dbReference type="InterPro" id="IPR035965">
    <property type="entry name" value="PAS-like_dom_sf"/>
</dbReference>
<dbReference type="InterPro" id="IPR029016">
    <property type="entry name" value="GAF-like_dom_sf"/>
</dbReference>
<dbReference type="SUPFAM" id="SSF55874">
    <property type="entry name" value="ATPase domain of HSP90 chaperone/DNA topoisomerase II/histidine kinase"/>
    <property type="match status" value="1"/>
</dbReference>
<dbReference type="NCBIfam" id="TIGR00229">
    <property type="entry name" value="sensory_box"/>
    <property type="match status" value="4"/>
</dbReference>
<feature type="domain" description="PAC" evidence="10">
    <location>
        <begin position="642"/>
        <end position="695"/>
    </location>
</feature>
<keyword evidence="12" id="KW-1185">Reference proteome</keyword>
<dbReference type="EMBL" id="JAQZSM010000008">
    <property type="protein sequence ID" value="MDD7971554.1"/>
    <property type="molecule type" value="Genomic_DNA"/>
</dbReference>
<dbReference type="Pfam" id="PF01590">
    <property type="entry name" value="GAF"/>
    <property type="match status" value="1"/>
</dbReference>
<protein>
    <recommendedName>
        <fullName evidence="2">histidine kinase</fullName>
        <ecNumber evidence="2">2.7.13.3</ecNumber>
    </recommendedName>
</protein>
<keyword evidence="3 7" id="KW-0597">Phosphoprotein</keyword>
<evidence type="ECO:0000259" key="9">
    <source>
        <dbReference type="PROSITE" id="PS50110"/>
    </source>
</evidence>
<dbReference type="CDD" id="cd00082">
    <property type="entry name" value="HisKA"/>
    <property type="match status" value="1"/>
</dbReference>
<dbReference type="SMART" id="SM00065">
    <property type="entry name" value="GAF"/>
    <property type="match status" value="1"/>
</dbReference>
<dbReference type="InterPro" id="IPR003594">
    <property type="entry name" value="HATPase_dom"/>
</dbReference>
<dbReference type="Pfam" id="PF00072">
    <property type="entry name" value="Response_reg"/>
    <property type="match status" value="1"/>
</dbReference>
<dbReference type="InterPro" id="IPR001789">
    <property type="entry name" value="Sig_transdc_resp-reg_receiver"/>
</dbReference>
<dbReference type="InterPro" id="IPR004358">
    <property type="entry name" value="Sig_transdc_His_kin-like_C"/>
</dbReference>
<dbReference type="InterPro" id="IPR013655">
    <property type="entry name" value="PAS_fold_3"/>
</dbReference>
<evidence type="ECO:0000256" key="7">
    <source>
        <dbReference type="PROSITE-ProRule" id="PRU00169"/>
    </source>
</evidence>
<evidence type="ECO:0000256" key="6">
    <source>
        <dbReference type="ARBA" id="ARBA00023012"/>
    </source>
</evidence>
<evidence type="ECO:0000256" key="1">
    <source>
        <dbReference type="ARBA" id="ARBA00000085"/>
    </source>
</evidence>
<dbReference type="InterPro" id="IPR005467">
    <property type="entry name" value="His_kinase_dom"/>
</dbReference>
<dbReference type="InterPro" id="IPR000700">
    <property type="entry name" value="PAS-assoc_C"/>
</dbReference>
<reference evidence="11" key="1">
    <citation type="submission" date="2023-02" db="EMBL/GenBank/DDBJ databases">
        <title>Description of Roseinatronobacter alkalisoli sp. nov., an alkaliphilic bacerium isolated from soda soil.</title>
        <authorList>
            <person name="Wei W."/>
        </authorList>
    </citation>
    <scope>NUCLEOTIDE SEQUENCE</scope>
    <source>
        <strain evidence="11">HJB301</strain>
    </source>
</reference>
<dbReference type="Pfam" id="PF12860">
    <property type="entry name" value="PAS_7"/>
    <property type="match status" value="2"/>
</dbReference>
<dbReference type="Gene3D" id="3.30.450.20">
    <property type="entry name" value="PAS domain"/>
    <property type="match status" value="6"/>
</dbReference>
<comment type="catalytic activity">
    <reaction evidence="1">
        <text>ATP + protein L-histidine = ADP + protein N-phospho-L-histidine.</text>
        <dbReference type="EC" id="2.7.13.3"/>
    </reaction>
</comment>
<dbReference type="InterPro" id="IPR001610">
    <property type="entry name" value="PAC"/>
</dbReference>
<keyword evidence="5" id="KW-0418">Kinase</keyword>
<sequence>MNKNSDSMVQAQTAFSLERLAIELLNRLARVNTEDADEAINSTLGELGRAAGLDRTYLFWQRDQTFWDYTHEWVAPGIEPVKDQFPGMSHDIVGPWYTHFLRDESIYIARVDDLPDSRTSEREILQSQGVVSLLVVPVVENGRPVGFVGYDTVNGPRDFSEDDMSLLRAVANGIGGLNLRLKAEQALRESRDQLAATLAAMPDLILEVDRHGIICMVHQSTDQSELHPHEALLGESLIATLPAEAARIATDLMKAVDTGTPATPQRYRLTIDGKQRWFEARAAQWQGTAGGYVFIIRDMTSEQDAAQREKTRRNQLQQIFDSSPIGIVQSDLHTGAFLDANPAFLRDSGYDRTLFRKLNMAAIVSESSLQDAMVQHAIVMKTGRYGPIDQTYFRADGSIAHVKLSGVLTTNTAEQPAIWHFVHDQTDRRAHEAEIERRKQDAEDAWQRLTAAVEALVDGFAIFDPLDRLVLCNTPYQDMFAQSGKHVRPGMSYEQIMRLRLTHHEYKDAVGQQDAWLERYMTERKSPRFETELHMSDGRWIRVHEKDTPDGGRVTLCLDVTELRKAQQRLELVIEGACVGTWEWDLSTRVTMVNNVWGEMLGRQIKRDILGVAEFRRMLHPDDKLKIDTEFESILAGHTNHLDTKLRLQHADGSWVWVHLRGNVVLHGSDGQALQMSGIALDVTEEVMREQAILSARDALESALNARDMAEKRLVDIADSSSDWFWEQDAEQRFTYVSGGYERTVGEAPAHIGKTRTQLNAHNPDMKVRSDLEDLRATMDAREPFSNFVYWIRKKNGEKVWLRASGVPFYDGNGVFQGYRGVGSDITPLIEAREQANAAEQAAESAMAQLYSAVEALQDGFILFDANDRLVLANSRYREIYPKSASALVEGAQFGAILQASLDAGEIADALGQEDKWFARNIAHDRHAERVFEQRLTNGRILRVCEMPTRDGGRVGLRTDVTELHLAREKAEAANRAKSTFLANMSHEIRTPMNGILGMADLLADTPLSQPQAHMLDTIRASGDTLLTILNDILDLARIEVGKMELDPAPFVPAQLLHHLQSLHGVNAHAKDLQMKLELDPGLEQARLGDANRLGQILGNILGNAVKFTESGTIMVSAKAISDKELAFCIADTGIGMTRDQLGRVFNEFEQADNSVTRRFGGSGLGLSIVQKLVQIMNGHIDVSSAPGQGTSVTLRLPLPLAQITPAATESTPCVLPDGLHVLVAEDNRTNTTILKAMLRKAGVAADFAENGQEACTRWQPGKYDVLLLDISMPVMDGFEALNCICEKAAFHGSTPPLAIAATANIMQDQITTYYEKGFVAVLGKPYKTADLKQALAVALQRQRQTSD</sequence>
<dbReference type="EC" id="2.7.13.3" evidence="2"/>
<dbReference type="InterPro" id="IPR013656">
    <property type="entry name" value="PAS_4"/>
</dbReference>
<proteinExistence type="predicted"/>
<keyword evidence="4" id="KW-0808">Transferase</keyword>
<dbReference type="PANTHER" id="PTHR45339:SF1">
    <property type="entry name" value="HYBRID SIGNAL TRANSDUCTION HISTIDINE KINASE J"/>
    <property type="match status" value="1"/>
</dbReference>